<name>A0A8J3LWH7_9ACTN</name>
<protein>
    <recommendedName>
        <fullName evidence="1">VapC45 PIN like domain-containing protein</fullName>
    </recommendedName>
</protein>
<comment type="caution">
    <text evidence="2">The sequence shown here is derived from an EMBL/GenBank/DDBJ whole genome shotgun (WGS) entry which is preliminary data.</text>
</comment>
<dbReference type="EMBL" id="BONU01000020">
    <property type="protein sequence ID" value="GIG74635.1"/>
    <property type="molecule type" value="Genomic_DNA"/>
</dbReference>
<dbReference type="InterPro" id="IPR041375">
    <property type="entry name" value="VapC45_PIN-like"/>
</dbReference>
<dbReference type="Proteomes" id="UP000653674">
    <property type="component" value="Unassembled WGS sequence"/>
</dbReference>
<gene>
    <name evidence="2" type="ORF">Pfl04_30390</name>
</gene>
<sequence>MADHFANDGQEISDPEWIEYGLSHGWSLLTQDRRIRTQASVHVLLKRYRAAVHCLSSSELPVAVRADRFDKHQATIYRTVRAGRMGFFVVYEDEVAQRWP</sequence>
<proteinExistence type="predicted"/>
<organism evidence="2 3">
    <name type="scientific">Planosporangium flavigriseum</name>
    <dbReference type="NCBI Taxonomy" id="373681"/>
    <lineage>
        <taxon>Bacteria</taxon>
        <taxon>Bacillati</taxon>
        <taxon>Actinomycetota</taxon>
        <taxon>Actinomycetes</taxon>
        <taxon>Micromonosporales</taxon>
        <taxon>Micromonosporaceae</taxon>
        <taxon>Planosporangium</taxon>
    </lineage>
</organism>
<feature type="domain" description="VapC45 PIN like" evidence="1">
    <location>
        <begin position="2"/>
        <end position="54"/>
    </location>
</feature>
<evidence type="ECO:0000259" key="1">
    <source>
        <dbReference type="Pfam" id="PF18478"/>
    </source>
</evidence>
<reference evidence="2" key="1">
    <citation type="submission" date="2021-01" db="EMBL/GenBank/DDBJ databases">
        <title>Whole genome shotgun sequence of Planosporangium flavigriseum NBRC 105377.</title>
        <authorList>
            <person name="Komaki H."/>
            <person name="Tamura T."/>
        </authorList>
    </citation>
    <scope>NUCLEOTIDE SEQUENCE</scope>
    <source>
        <strain evidence="2">NBRC 105377</strain>
    </source>
</reference>
<evidence type="ECO:0000313" key="2">
    <source>
        <dbReference type="EMBL" id="GIG74635.1"/>
    </source>
</evidence>
<accession>A0A8J3LWH7</accession>
<keyword evidence="3" id="KW-1185">Reference proteome</keyword>
<dbReference type="Pfam" id="PF18478">
    <property type="entry name" value="PIN_10"/>
    <property type="match status" value="1"/>
</dbReference>
<evidence type="ECO:0000313" key="3">
    <source>
        <dbReference type="Proteomes" id="UP000653674"/>
    </source>
</evidence>
<dbReference type="AlphaFoldDB" id="A0A8J3LWH7"/>